<dbReference type="Gene3D" id="2.40.440.10">
    <property type="entry name" value="L,D-transpeptidase catalytic domain-like"/>
    <property type="match status" value="1"/>
</dbReference>
<dbReference type="PANTHER" id="PTHR30582">
    <property type="entry name" value="L,D-TRANSPEPTIDASE"/>
    <property type="match status" value="1"/>
</dbReference>
<comment type="similarity">
    <text evidence="2">Belongs to the YkuD family.</text>
</comment>
<gene>
    <name evidence="9" type="ORF">FHS49_002956</name>
</gene>
<dbReference type="SUPFAM" id="SSF141523">
    <property type="entry name" value="L,D-transpeptidase catalytic domain-like"/>
    <property type="match status" value="1"/>
</dbReference>
<evidence type="ECO:0000256" key="1">
    <source>
        <dbReference type="ARBA" id="ARBA00004752"/>
    </source>
</evidence>
<dbReference type="PANTHER" id="PTHR30582:SF2">
    <property type="entry name" value="L,D-TRANSPEPTIDASE YCIB-RELATED"/>
    <property type="match status" value="1"/>
</dbReference>
<evidence type="ECO:0000256" key="4">
    <source>
        <dbReference type="ARBA" id="ARBA00022960"/>
    </source>
</evidence>
<evidence type="ECO:0000256" key="3">
    <source>
        <dbReference type="ARBA" id="ARBA00022679"/>
    </source>
</evidence>
<dbReference type="PROSITE" id="PS52029">
    <property type="entry name" value="LD_TPASE"/>
    <property type="match status" value="1"/>
</dbReference>
<keyword evidence="3" id="KW-0808">Transferase</keyword>
<comment type="caution">
    <text evidence="9">The sequence shown here is derived from an EMBL/GenBank/DDBJ whole genome shotgun (WGS) entry which is preliminary data.</text>
</comment>
<sequence length="217" mass="22818">MNISLIARTGAKLVFAAALGAGAMAMTGLPVRLPAREEVPRPAAKPAVLQSAMQTIDAAAADPAPYVIKDVLQIDHPLRHGDYVWNDEGVPAGPLLITVDLEAQTLSVFRAGYEIGVAVIVYGADEKPTPLGAFAISEKDADHVSNLYDAPMPYMLRLTDDGVAIHGSEVAADAATHGCVGVPTAFAKRLFGQAKLGDRVVITRDRMLRIGNSVPVA</sequence>
<comment type="pathway">
    <text evidence="1 7">Cell wall biogenesis; peptidoglycan biosynthesis.</text>
</comment>
<evidence type="ECO:0000256" key="5">
    <source>
        <dbReference type="ARBA" id="ARBA00022984"/>
    </source>
</evidence>
<evidence type="ECO:0000256" key="7">
    <source>
        <dbReference type="PROSITE-ProRule" id="PRU01373"/>
    </source>
</evidence>
<feature type="domain" description="L,D-TPase catalytic" evidence="8">
    <location>
        <begin position="95"/>
        <end position="203"/>
    </location>
</feature>
<dbReference type="GO" id="GO:0071972">
    <property type="term" value="F:peptidoglycan L,D-transpeptidase activity"/>
    <property type="evidence" value="ECO:0007669"/>
    <property type="project" value="TreeGrafter"/>
</dbReference>
<evidence type="ECO:0000256" key="2">
    <source>
        <dbReference type="ARBA" id="ARBA00005992"/>
    </source>
</evidence>
<reference evidence="9 10" key="1">
    <citation type="submission" date="2020-08" db="EMBL/GenBank/DDBJ databases">
        <title>Genomic Encyclopedia of Type Strains, Phase IV (KMG-IV): sequencing the most valuable type-strain genomes for metagenomic binning, comparative biology and taxonomic classification.</title>
        <authorList>
            <person name="Goeker M."/>
        </authorList>
    </citation>
    <scope>NUCLEOTIDE SEQUENCE [LARGE SCALE GENOMIC DNA]</scope>
    <source>
        <strain evidence="9 10">DSM 25079</strain>
    </source>
</reference>
<proteinExistence type="inferred from homology"/>
<feature type="active site" description="Nucleophile" evidence="7">
    <location>
        <position position="179"/>
    </location>
</feature>
<evidence type="ECO:0000313" key="9">
    <source>
        <dbReference type="EMBL" id="MBB5686928.1"/>
    </source>
</evidence>
<dbReference type="AlphaFoldDB" id="A0A7W9EF46"/>
<evidence type="ECO:0000259" key="8">
    <source>
        <dbReference type="PROSITE" id="PS52029"/>
    </source>
</evidence>
<dbReference type="EMBL" id="JACIJC010000005">
    <property type="protein sequence ID" value="MBB5686928.1"/>
    <property type="molecule type" value="Genomic_DNA"/>
</dbReference>
<feature type="active site" description="Proton donor/acceptor" evidence="7">
    <location>
        <position position="166"/>
    </location>
</feature>
<accession>A0A7W9EF46</accession>
<organism evidence="9 10">
    <name type="scientific">Sphingobium boeckii</name>
    <dbReference type="NCBI Taxonomy" id="1082345"/>
    <lineage>
        <taxon>Bacteria</taxon>
        <taxon>Pseudomonadati</taxon>
        <taxon>Pseudomonadota</taxon>
        <taxon>Alphaproteobacteria</taxon>
        <taxon>Sphingomonadales</taxon>
        <taxon>Sphingomonadaceae</taxon>
        <taxon>Sphingobium</taxon>
    </lineage>
</organism>
<evidence type="ECO:0000256" key="6">
    <source>
        <dbReference type="ARBA" id="ARBA00023316"/>
    </source>
</evidence>
<keyword evidence="10" id="KW-1185">Reference proteome</keyword>
<dbReference type="UniPathway" id="UPA00219"/>
<dbReference type="GO" id="GO:0071555">
    <property type="term" value="P:cell wall organization"/>
    <property type="evidence" value="ECO:0007669"/>
    <property type="project" value="UniProtKB-UniRule"/>
</dbReference>
<dbReference type="InterPro" id="IPR005490">
    <property type="entry name" value="LD_TPept_cat_dom"/>
</dbReference>
<dbReference type="Proteomes" id="UP000549617">
    <property type="component" value="Unassembled WGS sequence"/>
</dbReference>
<dbReference type="RefSeq" id="WP_184019919.1">
    <property type="nucleotide sequence ID" value="NZ_JACIJC010000005.1"/>
</dbReference>
<evidence type="ECO:0000313" key="10">
    <source>
        <dbReference type="Proteomes" id="UP000549617"/>
    </source>
</evidence>
<dbReference type="Pfam" id="PF03734">
    <property type="entry name" value="YkuD"/>
    <property type="match status" value="1"/>
</dbReference>
<dbReference type="InterPro" id="IPR038063">
    <property type="entry name" value="Transpep_catalytic_dom"/>
</dbReference>
<protein>
    <submittedName>
        <fullName evidence="9">Lipoprotein-anchoring transpeptidase ErfK/SrfK</fullName>
    </submittedName>
</protein>
<name>A0A7W9EF46_9SPHN</name>
<keyword evidence="9" id="KW-0449">Lipoprotein</keyword>
<keyword evidence="4 7" id="KW-0133">Cell shape</keyword>
<dbReference type="GO" id="GO:0008360">
    <property type="term" value="P:regulation of cell shape"/>
    <property type="evidence" value="ECO:0007669"/>
    <property type="project" value="UniProtKB-UniRule"/>
</dbReference>
<dbReference type="GO" id="GO:0016740">
    <property type="term" value="F:transferase activity"/>
    <property type="evidence" value="ECO:0007669"/>
    <property type="project" value="UniProtKB-KW"/>
</dbReference>
<dbReference type="InterPro" id="IPR050979">
    <property type="entry name" value="LD-transpeptidase"/>
</dbReference>
<dbReference type="GO" id="GO:0005576">
    <property type="term" value="C:extracellular region"/>
    <property type="evidence" value="ECO:0007669"/>
    <property type="project" value="TreeGrafter"/>
</dbReference>
<dbReference type="GO" id="GO:0018104">
    <property type="term" value="P:peptidoglycan-protein cross-linking"/>
    <property type="evidence" value="ECO:0007669"/>
    <property type="project" value="TreeGrafter"/>
</dbReference>
<keyword evidence="6 7" id="KW-0961">Cell wall biogenesis/degradation</keyword>
<dbReference type="CDD" id="cd16913">
    <property type="entry name" value="YkuD_like"/>
    <property type="match status" value="1"/>
</dbReference>
<keyword evidence="5 7" id="KW-0573">Peptidoglycan synthesis</keyword>